<keyword evidence="1" id="KW-1133">Transmembrane helix</keyword>
<reference evidence="2" key="1">
    <citation type="submission" date="2017-01" db="EMBL/GenBank/DDBJ databases">
        <title>An insight into the sialome and mialome of the horn fly, Haematobia irritans.</title>
        <authorList>
            <person name="Breijo M."/>
            <person name="Boiani M."/>
            <person name="Ures X."/>
            <person name="Rocha S."/>
            <person name="Sequeira M."/>
            <person name="Ribeiro J.M."/>
        </authorList>
    </citation>
    <scope>NUCLEOTIDE SEQUENCE</scope>
</reference>
<evidence type="ECO:0000313" key="2">
    <source>
        <dbReference type="EMBL" id="JAV15094.1"/>
    </source>
</evidence>
<dbReference type="AlphaFoldDB" id="A0A1L8E8V4"/>
<keyword evidence="1" id="KW-0472">Membrane</keyword>
<accession>A0A1L8E8V4</accession>
<protein>
    <submittedName>
        <fullName evidence="2">Uncharacterized protein</fullName>
    </submittedName>
</protein>
<feature type="transmembrane region" description="Helical" evidence="1">
    <location>
        <begin position="12"/>
        <end position="32"/>
    </location>
</feature>
<organism evidence="2">
    <name type="scientific">Haematobia irritans</name>
    <name type="common">Horn fly</name>
    <name type="synonym">Conops irritans</name>
    <dbReference type="NCBI Taxonomy" id="7368"/>
    <lineage>
        <taxon>Eukaryota</taxon>
        <taxon>Metazoa</taxon>
        <taxon>Ecdysozoa</taxon>
        <taxon>Arthropoda</taxon>
        <taxon>Hexapoda</taxon>
        <taxon>Insecta</taxon>
        <taxon>Pterygota</taxon>
        <taxon>Neoptera</taxon>
        <taxon>Endopterygota</taxon>
        <taxon>Diptera</taxon>
        <taxon>Brachycera</taxon>
        <taxon>Muscomorpha</taxon>
        <taxon>Muscoidea</taxon>
        <taxon>Muscidae</taxon>
        <taxon>Haematobia</taxon>
    </lineage>
</organism>
<dbReference type="EMBL" id="GFDG01003705">
    <property type="protein sequence ID" value="JAV15094.1"/>
    <property type="molecule type" value="Transcribed_RNA"/>
</dbReference>
<keyword evidence="1" id="KW-0812">Transmembrane</keyword>
<name>A0A1L8E8V4_HAEIR</name>
<sequence>MESSNANDNHILGLTLGAYMVFGLYQIISSILQKSMLLLTYQLINFLSLIYFFRTLFLFFFCFTISIVLSVYILLWLWNNCNISFKCFFMKERKK</sequence>
<evidence type="ECO:0000256" key="1">
    <source>
        <dbReference type="SAM" id="Phobius"/>
    </source>
</evidence>
<feature type="transmembrane region" description="Helical" evidence="1">
    <location>
        <begin position="52"/>
        <end position="78"/>
    </location>
</feature>
<proteinExistence type="predicted"/>